<dbReference type="EMBL" id="AP012320">
    <property type="protein sequence ID" value="BAL93642.1"/>
    <property type="molecule type" value="Genomic_DNA"/>
</dbReference>
<keyword evidence="1" id="KW-0732">Signal</keyword>
<sequence>MKRFIILLSIVTASAPVYAGPPTEASIEKLLAITKTESLMDGMLSQLEENIRIGMMSATQGKQLTVEQHKLLDVAPAKLAAAIRQDFNWSNLKPVYVQIYRDVLDQSEIDGMIAFYETPAGKATIEKMPAIIQRSTAATQERLKGMLPRISSAMNDALSEAGIK</sequence>
<protein>
    <recommendedName>
        <fullName evidence="2">DUF2059 domain-containing protein</fullName>
    </recommendedName>
</protein>
<proteinExistence type="predicted"/>
<keyword evidence="4" id="KW-1185">Reference proteome</keyword>
<feature type="domain" description="DUF2059" evidence="2">
    <location>
        <begin position="92"/>
        <end position="148"/>
    </location>
</feature>
<dbReference type="RefSeq" id="WP_014426531.1">
    <property type="nucleotide sequence ID" value="NC_017075.1"/>
</dbReference>
<feature type="signal peptide" evidence="1">
    <location>
        <begin position="1"/>
        <end position="19"/>
    </location>
</feature>
<accession>I0HKV5</accession>
<dbReference type="Proteomes" id="UP000007883">
    <property type="component" value="Chromosome"/>
</dbReference>
<evidence type="ECO:0000256" key="1">
    <source>
        <dbReference type="SAM" id="SignalP"/>
    </source>
</evidence>
<feature type="chain" id="PRO_5003628207" description="DUF2059 domain-containing protein" evidence="1">
    <location>
        <begin position="20"/>
        <end position="164"/>
    </location>
</feature>
<dbReference type="InterPro" id="IPR018637">
    <property type="entry name" value="DUF2059"/>
</dbReference>
<organism evidence="3 4">
    <name type="scientific">Rubrivivax gelatinosus (strain NBRC 100245 / IL144)</name>
    <dbReference type="NCBI Taxonomy" id="983917"/>
    <lineage>
        <taxon>Bacteria</taxon>
        <taxon>Pseudomonadati</taxon>
        <taxon>Pseudomonadota</taxon>
        <taxon>Betaproteobacteria</taxon>
        <taxon>Burkholderiales</taxon>
        <taxon>Sphaerotilaceae</taxon>
        <taxon>Rubrivivax</taxon>
    </lineage>
</organism>
<dbReference type="STRING" id="983917.RGE_02970"/>
<dbReference type="eggNOG" id="COG3184">
    <property type="taxonomic scope" value="Bacteria"/>
</dbReference>
<reference evidence="3 4" key="1">
    <citation type="journal article" date="2012" name="J. Bacteriol.">
        <title>Complete genome sequence of phototrophic betaproteobacterium Rubrivivax gelatinosus IL144.</title>
        <authorList>
            <person name="Nagashima S."/>
            <person name="Kamimura A."/>
            <person name="Shimizu T."/>
            <person name="Nakamura-isaki S."/>
            <person name="Aono E."/>
            <person name="Sakamoto K."/>
            <person name="Ichikawa N."/>
            <person name="Nakazawa H."/>
            <person name="Sekine M."/>
            <person name="Yamazaki S."/>
            <person name="Fujita N."/>
            <person name="Shimada K."/>
            <person name="Hanada S."/>
            <person name="Nagashima K.V.P."/>
        </authorList>
    </citation>
    <scope>NUCLEOTIDE SEQUENCE [LARGE SCALE GENOMIC DNA]</scope>
    <source>
        <strain evidence="4">NBRC 100245 / IL144</strain>
    </source>
</reference>
<evidence type="ECO:0000313" key="3">
    <source>
        <dbReference type="EMBL" id="BAL93642.1"/>
    </source>
</evidence>
<evidence type="ECO:0000259" key="2">
    <source>
        <dbReference type="Pfam" id="PF09832"/>
    </source>
</evidence>
<dbReference type="KEGG" id="rge:RGE_02970"/>
<evidence type="ECO:0000313" key="4">
    <source>
        <dbReference type="Proteomes" id="UP000007883"/>
    </source>
</evidence>
<dbReference type="Pfam" id="PF09832">
    <property type="entry name" value="DUF2059"/>
    <property type="match status" value="1"/>
</dbReference>
<dbReference type="AlphaFoldDB" id="I0HKV5"/>
<dbReference type="HOGENOM" id="CLU_107918_2_0_4"/>
<name>I0HKV5_RUBGI</name>
<gene>
    <name evidence="3" type="ordered locus">RGE_02970</name>
</gene>